<dbReference type="Proteomes" id="UP000053176">
    <property type="component" value="Unassembled WGS sequence"/>
</dbReference>
<reference evidence="1 2" key="1">
    <citation type="submission" date="2015-12" db="EMBL/GenBank/DDBJ databases">
        <title>Draft genome sequence of Mesorhizobium sp. UFLA 01-765, a multitolerant efficient symbiont and plant-growth promoting strain isolated from Zn-mining soil using Leucaena leucocephala as a trap plant.</title>
        <authorList>
            <person name="Rangel W.M."/>
            <person name="Thijs S."/>
            <person name="Longatti S.M."/>
            <person name="Moreira F.M."/>
            <person name="Weyens N."/>
            <person name="Vangronsveld J."/>
            <person name="Van Hamme J.D."/>
            <person name="Bottos E.M."/>
            <person name="Rineau F."/>
        </authorList>
    </citation>
    <scope>NUCLEOTIDE SEQUENCE [LARGE SCALE GENOMIC DNA]</scope>
    <source>
        <strain evidence="1 2">UFLA 01-765</strain>
    </source>
</reference>
<organism evidence="1 2">
    <name type="scientific">Rhizobium loti</name>
    <name type="common">Mesorhizobium loti</name>
    <dbReference type="NCBI Taxonomy" id="381"/>
    <lineage>
        <taxon>Bacteria</taxon>
        <taxon>Pseudomonadati</taxon>
        <taxon>Pseudomonadota</taxon>
        <taxon>Alphaproteobacteria</taxon>
        <taxon>Hyphomicrobiales</taxon>
        <taxon>Phyllobacteriaceae</taxon>
        <taxon>Mesorhizobium</taxon>
    </lineage>
</organism>
<name>A0A101KMQ2_RHILI</name>
<proteinExistence type="predicted"/>
<evidence type="ECO:0000313" key="2">
    <source>
        <dbReference type="Proteomes" id="UP000053176"/>
    </source>
</evidence>
<sequence length="182" mass="21466">MSILEFHRWIEERKEFFLSLGWLIGILYGLWQYVESVDRGRVDKTLEFYKEYREKEVDRDNAESFYIRKNEDIIKQGAKTESDTGKNIYRLIFQDGEKNKEILDTILSSAYFYNSVSACAANNVCDQGLSCRLFARSMHNYYSNFGGFFDEYKKEWFDNITSDVGVFLASDDCVKVLNVQKY</sequence>
<dbReference type="AlphaFoldDB" id="A0A101KMQ2"/>
<accession>A0A101KMQ2</accession>
<dbReference type="EMBL" id="LPWA01000157">
    <property type="protein sequence ID" value="KUM23664.1"/>
    <property type="molecule type" value="Genomic_DNA"/>
</dbReference>
<comment type="caution">
    <text evidence="1">The sequence shown here is derived from an EMBL/GenBank/DDBJ whole genome shotgun (WGS) entry which is preliminary data.</text>
</comment>
<evidence type="ECO:0000313" key="1">
    <source>
        <dbReference type="EMBL" id="KUM23664.1"/>
    </source>
</evidence>
<gene>
    <name evidence="1" type="ORF">AU467_32965</name>
</gene>
<protein>
    <submittedName>
        <fullName evidence="1">Uncharacterized protein</fullName>
    </submittedName>
</protein>